<gene>
    <name evidence="1" type="ORF">DSCA_46070</name>
</gene>
<dbReference type="Proteomes" id="UP000427906">
    <property type="component" value="Chromosome"/>
</dbReference>
<dbReference type="EMBL" id="AP021874">
    <property type="protein sequence ID" value="BBO70677.1"/>
    <property type="molecule type" value="Genomic_DNA"/>
</dbReference>
<sequence length="79" mass="8912">MTVSLNILTHCYGGFWIRAESLFNQTKTEAITQRSVLKIRMKFGLSQISGTASTEINIRARIDTSFGVMILEILIFDDV</sequence>
<protein>
    <submittedName>
        <fullName evidence="1">Uncharacterized protein</fullName>
    </submittedName>
</protein>
<evidence type="ECO:0000313" key="1">
    <source>
        <dbReference type="EMBL" id="BBO70677.1"/>
    </source>
</evidence>
<dbReference type="AlphaFoldDB" id="A0A5K7Z1L8"/>
<evidence type="ECO:0000313" key="2">
    <source>
        <dbReference type="Proteomes" id="UP000427906"/>
    </source>
</evidence>
<organism evidence="1 2">
    <name type="scientific">Desulfosarcina alkanivorans</name>
    <dbReference type="NCBI Taxonomy" id="571177"/>
    <lineage>
        <taxon>Bacteria</taxon>
        <taxon>Pseudomonadati</taxon>
        <taxon>Thermodesulfobacteriota</taxon>
        <taxon>Desulfobacteria</taxon>
        <taxon>Desulfobacterales</taxon>
        <taxon>Desulfosarcinaceae</taxon>
        <taxon>Desulfosarcina</taxon>
    </lineage>
</organism>
<dbReference type="KEGG" id="dalk:DSCA_46070"/>
<keyword evidence="2" id="KW-1185">Reference proteome</keyword>
<proteinExistence type="predicted"/>
<name>A0A5K7Z1L8_9BACT</name>
<reference evidence="1 2" key="1">
    <citation type="submission" date="2019-11" db="EMBL/GenBank/DDBJ databases">
        <title>Comparative genomics of hydrocarbon-degrading Desulfosarcina strains.</title>
        <authorList>
            <person name="Watanabe M."/>
            <person name="Kojima H."/>
            <person name="Fukui M."/>
        </authorList>
    </citation>
    <scope>NUCLEOTIDE SEQUENCE [LARGE SCALE GENOMIC DNA]</scope>
    <source>
        <strain evidence="1 2">PL12</strain>
    </source>
</reference>
<accession>A0A5K7Z1L8</accession>